<proteinExistence type="predicted"/>
<feature type="compositionally biased region" description="Basic and acidic residues" evidence="1">
    <location>
        <begin position="9"/>
        <end position="18"/>
    </location>
</feature>
<keyword evidence="3" id="KW-1185">Reference proteome</keyword>
<dbReference type="Proteomes" id="UP000250235">
    <property type="component" value="Unassembled WGS sequence"/>
</dbReference>
<feature type="region of interest" description="Disordered" evidence="1">
    <location>
        <begin position="1"/>
        <end position="59"/>
    </location>
</feature>
<evidence type="ECO:0000256" key="1">
    <source>
        <dbReference type="SAM" id="MobiDB-lite"/>
    </source>
</evidence>
<reference evidence="2 3" key="1">
    <citation type="journal article" date="2015" name="Proc. Natl. Acad. Sci. U.S.A.">
        <title>The resurrection genome of Boea hygrometrica: A blueprint for survival of dehydration.</title>
        <authorList>
            <person name="Xiao L."/>
            <person name="Yang G."/>
            <person name="Zhang L."/>
            <person name="Yang X."/>
            <person name="Zhao S."/>
            <person name="Ji Z."/>
            <person name="Zhou Q."/>
            <person name="Hu M."/>
            <person name="Wang Y."/>
            <person name="Chen M."/>
            <person name="Xu Y."/>
            <person name="Jin H."/>
            <person name="Xiao X."/>
            <person name="Hu G."/>
            <person name="Bao F."/>
            <person name="Hu Y."/>
            <person name="Wan P."/>
            <person name="Li L."/>
            <person name="Deng X."/>
            <person name="Kuang T."/>
            <person name="Xiang C."/>
            <person name="Zhu J.K."/>
            <person name="Oliver M.J."/>
            <person name="He Y."/>
        </authorList>
    </citation>
    <scope>NUCLEOTIDE SEQUENCE [LARGE SCALE GENOMIC DNA]</scope>
    <source>
        <strain evidence="3">cv. XS01</strain>
    </source>
</reference>
<organism evidence="2 3">
    <name type="scientific">Dorcoceras hygrometricum</name>
    <dbReference type="NCBI Taxonomy" id="472368"/>
    <lineage>
        <taxon>Eukaryota</taxon>
        <taxon>Viridiplantae</taxon>
        <taxon>Streptophyta</taxon>
        <taxon>Embryophyta</taxon>
        <taxon>Tracheophyta</taxon>
        <taxon>Spermatophyta</taxon>
        <taxon>Magnoliopsida</taxon>
        <taxon>eudicotyledons</taxon>
        <taxon>Gunneridae</taxon>
        <taxon>Pentapetalae</taxon>
        <taxon>asterids</taxon>
        <taxon>lamiids</taxon>
        <taxon>Lamiales</taxon>
        <taxon>Gesneriaceae</taxon>
        <taxon>Didymocarpoideae</taxon>
        <taxon>Trichosporeae</taxon>
        <taxon>Loxocarpinae</taxon>
        <taxon>Dorcoceras</taxon>
    </lineage>
</organism>
<evidence type="ECO:0000313" key="2">
    <source>
        <dbReference type="EMBL" id="KZV27833.1"/>
    </source>
</evidence>
<gene>
    <name evidence="2" type="ORF">F511_28334</name>
</gene>
<dbReference type="AlphaFoldDB" id="A0A2Z7B0Q5"/>
<accession>A0A2Z7B0Q5</accession>
<evidence type="ECO:0000313" key="3">
    <source>
        <dbReference type="Proteomes" id="UP000250235"/>
    </source>
</evidence>
<dbReference type="EMBL" id="KV010272">
    <property type="protein sequence ID" value="KZV27833.1"/>
    <property type="molecule type" value="Genomic_DNA"/>
</dbReference>
<sequence>MAHYGNHQLGDELRRTDEYGNPIHNTGGAYGGEHHHGAPVSVPPTTQAPHHRRSGSSSSSSIRYFLEVYCLDLLAETWVELVGCDLLQAEMRCCTKLSERYGLSLL</sequence>
<name>A0A2Z7B0Q5_9LAMI</name>
<protein>
    <submittedName>
        <fullName evidence="2">Uncharacterized protein</fullName>
    </submittedName>
</protein>